<reference evidence="1 2" key="1">
    <citation type="submission" date="2015-09" db="EMBL/GenBank/DDBJ databases">
        <title>Genome sequence, genome mining and natural product profiling of a biocontrol bacterium Streptomyces malaysiensis F913.</title>
        <authorList>
            <person name="Xu Y."/>
            <person name="Wei J."/>
            <person name="Xie J."/>
            <person name="Li T."/>
            <person name="Zhou Z."/>
        </authorList>
    </citation>
    <scope>NUCLEOTIDE SEQUENCE [LARGE SCALE GENOMIC DNA]</scope>
    <source>
        <strain evidence="1 2">F913</strain>
    </source>
</reference>
<dbReference type="EMBL" id="LJIW01000002">
    <property type="protein sequence ID" value="PNG93787.1"/>
    <property type="molecule type" value="Genomic_DNA"/>
</dbReference>
<evidence type="ECO:0000313" key="2">
    <source>
        <dbReference type="Proteomes" id="UP000236520"/>
    </source>
</evidence>
<sequence>MCGPGDDGCEGEAADLEAGIWVRGVDYLSGWRDARKATAELGDALSLVGVETAGLRLRAASDTDGSGMVRLELSAASAREVAMLARVTAARLGRAG</sequence>
<evidence type="ECO:0000313" key="1">
    <source>
        <dbReference type="EMBL" id="PNG93787.1"/>
    </source>
</evidence>
<accession>A0A2J7Z0I5</accession>
<dbReference type="AlphaFoldDB" id="A0A2J7Z0I5"/>
<organism evidence="1 2">
    <name type="scientific">Streptomyces malaysiensis</name>
    <dbReference type="NCBI Taxonomy" id="92644"/>
    <lineage>
        <taxon>Bacteria</taxon>
        <taxon>Bacillati</taxon>
        <taxon>Actinomycetota</taxon>
        <taxon>Actinomycetes</taxon>
        <taxon>Kitasatosporales</taxon>
        <taxon>Streptomycetaceae</taxon>
        <taxon>Streptomyces</taxon>
        <taxon>Streptomyces violaceusniger group</taxon>
    </lineage>
</organism>
<protein>
    <submittedName>
        <fullName evidence="1">Uncharacterized protein</fullName>
    </submittedName>
</protein>
<name>A0A2J7Z0I5_STRMQ</name>
<keyword evidence="2" id="KW-1185">Reference proteome</keyword>
<gene>
    <name evidence="1" type="ORF">SMF913_29252</name>
</gene>
<dbReference type="Proteomes" id="UP000236520">
    <property type="component" value="Unassembled WGS sequence"/>
</dbReference>
<proteinExistence type="predicted"/>
<comment type="caution">
    <text evidence="1">The sequence shown here is derived from an EMBL/GenBank/DDBJ whole genome shotgun (WGS) entry which is preliminary data.</text>
</comment>